<evidence type="ECO:0000313" key="2">
    <source>
        <dbReference type="Proteomes" id="UP000827460"/>
    </source>
</evidence>
<reference evidence="1" key="1">
    <citation type="submission" date="2021-10" db="EMBL/GenBank/DDBJ databases">
        <authorList>
            <person name="Lavering E.D."/>
            <person name="James R."/>
            <person name="Fairholm J.D."/>
            <person name="Ogilvie B.H."/>
            <person name="Thurgood T.L."/>
            <person name="Robison R.A."/>
            <person name="Grose J.H."/>
        </authorList>
    </citation>
    <scope>NUCLEOTIDE SEQUENCE</scope>
</reference>
<gene>
    <name evidence="1" type="ORF">SOPHRITA_103</name>
</gene>
<accession>A0AAE9CDY3</accession>
<evidence type="ECO:0000313" key="1">
    <source>
        <dbReference type="EMBL" id="UGO50694.1"/>
    </source>
</evidence>
<dbReference type="Gene3D" id="3.40.50.300">
    <property type="entry name" value="P-loop containing nucleotide triphosphate hydrolases"/>
    <property type="match status" value="1"/>
</dbReference>
<organism evidence="1 2">
    <name type="scientific">Bacillus phage vB_BanS_Sophrita</name>
    <dbReference type="NCBI Taxonomy" id="2894790"/>
    <lineage>
        <taxon>Viruses</taxon>
        <taxon>Duplodnaviria</taxon>
        <taxon>Heunggongvirae</taxon>
        <taxon>Uroviricota</taxon>
        <taxon>Caudoviricetes</taxon>
        <taxon>Joanripponvirinae</taxon>
        <taxon>Sophritavirus</taxon>
        <taxon>Sophritavirus sophrita</taxon>
    </lineage>
</organism>
<sequence>MAHITIIEGTRGSGKSTVARKMRDKIPEMTLINFTGFHDDGYEGMKKVYRYYINWISMLHGFCKEDIKLICDRFFFSEQVYSQLYKNYDFTSRYNFLSTELFVLSQIGLDVDIVFLKVEDEEILQQRLMRDKVPFGKAQENAKESLRQQEGYEKVFHDFYMKHVGNGTIRLHTIITDNLSPEEVEAKVANIIKTAQ</sequence>
<proteinExistence type="predicted"/>
<keyword evidence="1" id="KW-0808">Transferase</keyword>
<dbReference type="Proteomes" id="UP000827460">
    <property type="component" value="Segment"/>
</dbReference>
<keyword evidence="2" id="KW-1185">Reference proteome</keyword>
<dbReference type="SUPFAM" id="SSF52540">
    <property type="entry name" value="P-loop containing nucleoside triphosphate hydrolases"/>
    <property type="match status" value="1"/>
</dbReference>
<keyword evidence="1" id="KW-0418">Kinase</keyword>
<name>A0AAE9CDY3_9CAUD</name>
<protein>
    <submittedName>
        <fullName evidence="1">Cytidylate kinase</fullName>
    </submittedName>
</protein>
<dbReference type="InterPro" id="IPR027417">
    <property type="entry name" value="P-loop_NTPase"/>
</dbReference>
<dbReference type="EMBL" id="OK499991">
    <property type="protein sequence ID" value="UGO50694.1"/>
    <property type="molecule type" value="Genomic_DNA"/>
</dbReference>
<dbReference type="GO" id="GO:0016301">
    <property type="term" value="F:kinase activity"/>
    <property type="evidence" value="ECO:0007669"/>
    <property type="project" value="UniProtKB-KW"/>
</dbReference>